<dbReference type="GO" id="GO:0016491">
    <property type="term" value="F:oxidoreductase activity"/>
    <property type="evidence" value="ECO:0007669"/>
    <property type="project" value="UniProtKB-KW"/>
</dbReference>
<protein>
    <submittedName>
        <fullName evidence="5">4-hydroxythreonine-4-phosphate dehydrogenase</fullName>
    </submittedName>
</protein>
<dbReference type="GO" id="GO:0051287">
    <property type="term" value="F:NAD binding"/>
    <property type="evidence" value="ECO:0007669"/>
    <property type="project" value="InterPro"/>
</dbReference>
<keyword evidence="1" id="KW-0479">Metal-binding</keyword>
<evidence type="ECO:0000256" key="1">
    <source>
        <dbReference type="ARBA" id="ARBA00022723"/>
    </source>
</evidence>
<dbReference type="PANTHER" id="PTHR30004">
    <property type="entry name" value="4-HYDROXYTHREONINE-4-PHOSPHATE DEHYDROGENASE"/>
    <property type="match status" value="1"/>
</dbReference>
<keyword evidence="2" id="KW-0560">Oxidoreductase</keyword>
<proteinExistence type="predicted"/>
<dbReference type="EMBL" id="QPJS01000006">
    <property type="protein sequence ID" value="RCX01940.1"/>
    <property type="molecule type" value="Genomic_DNA"/>
</dbReference>
<evidence type="ECO:0000256" key="2">
    <source>
        <dbReference type="ARBA" id="ARBA00023002"/>
    </source>
</evidence>
<dbReference type="GO" id="GO:0046872">
    <property type="term" value="F:metal ion binding"/>
    <property type="evidence" value="ECO:0007669"/>
    <property type="project" value="UniProtKB-KW"/>
</dbReference>
<evidence type="ECO:0000256" key="4">
    <source>
        <dbReference type="SAM" id="MobiDB-lite"/>
    </source>
</evidence>
<dbReference type="Pfam" id="PF04166">
    <property type="entry name" value="PdxA"/>
    <property type="match status" value="1"/>
</dbReference>
<dbReference type="AlphaFoldDB" id="A0A368ZY21"/>
<name>A0A368ZY21_9FLAO</name>
<dbReference type="Proteomes" id="UP000253517">
    <property type="component" value="Unassembled WGS sequence"/>
</dbReference>
<accession>A0A368ZY21</accession>
<keyword evidence="3" id="KW-0520">NAD</keyword>
<sequence length="359" mass="39477">MSTVIKPVLGITCGDLNGIGLEVIIKTMLDNRVTELCTPVLFASSKVVSYHRKALNITDFSFNIINDISQLNPKRPNLLNAWKEEVTLEFGKPDPNVGKFAVRSLMAAVQALKSGTIDAVVTAPINKHVTQSEEFRFPGHTEFFEHHFDGTSMMILCSEQIRITPLTVHVPLSKVPAMITEEILLDTIARFERSLKIDFGVRKPKIAVLGLNPHAGDTGLIGLEEVTTITPAIEKAFNTGILVYGPFSADGFFGSGHYKKFDGIISMYHDQGLIPFKLMAFEQGVNFTAGLSIVRTSPDHGPAYDIAGKGLADENSFKQAVWTALDVLKNRKLHKEITTNPLPYGQQKSSPEEDVVLDI</sequence>
<evidence type="ECO:0000313" key="5">
    <source>
        <dbReference type="EMBL" id="RCX01940.1"/>
    </source>
</evidence>
<gene>
    <name evidence="5" type="ORF">DES35_10639</name>
</gene>
<feature type="region of interest" description="Disordered" evidence="4">
    <location>
        <begin position="339"/>
        <end position="359"/>
    </location>
</feature>
<dbReference type="Gene3D" id="3.40.718.10">
    <property type="entry name" value="Isopropylmalate Dehydrogenase"/>
    <property type="match status" value="1"/>
</dbReference>
<dbReference type="NCBIfam" id="TIGR00557">
    <property type="entry name" value="pdxA"/>
    <property type="match status" value="1"/>
</dbReference>
<reference evidence="5 6" key="1">
    <citation type="submission" date="2018-07" db="EMBL/GenBank/DDBJ databases">
        <title>Genomic Encyclopedia of Type Strains, Phase IV (KMG-IV): sequencing the most valuable type-strain genomes for metagenomic binning, comparative biology and taxonomic classification.</title>
        <authorList>
            <person name="Goeker M."/>
        </authorList>
    </citation>
    <scope>NUCLEOTIDE SEQUENCE [LARGE SCALE GENOMIC DNA]</scope>
    <source>
        <strain evidence="5 6">DSM 21410</strain>
    </source>
</reference>
<organism evidence="5 6">
    <name type="scientific">Schleiferia thermophila</name>
    <dbReference type="NCBI Taxonomy" id="884107"/>
    <lineage>
        <taxon>Bacteria</taxon>
        <taxon>Pseudomonadati</taxon>
        <taxon>Bacteroidota</taxon>
        <taxon>Flavobacteriia</taxon>
        <taxon>Flavobacteriales</taxon>
        <taxon>Schleiferiaceae</taxon>
        <taxon>Schleiferia</taxon>
    </lineage>
</organism>
<feature type="compositionally biased region" description="Polar residues" evidence="4">
    <location>
        <begin position="339"/>
        <end position="349"/>
    </location>
</feature>
<dbReference type="InterPro" id="IPR005255">
    <property type="entry name" value="PdxA_fam"/>
</dbReference>
<comment type="caution">
    <text evidence="5">The sequence shown here is derived from an EMBL/GenBank/DDBJ whole genome shotgun (WGS) entry which is preliminary data.</text>
</comment>
<dbReference type="RefSeq" id="WP_114366526.1">
    <property type="nucleotide sequence ID" value="NZ_BHZF01000001.1"/>
</dbReference>
<dbReference type="PANTHER" id="PTHR30004:SF6">
    <property type="entry name" value="D-THREONATE 4-PHOSPHATE DEHYDROGENASE"/>
    <property type="match status" value="1"/>
</dbReference>
<dbReference type="SUPFAM" id="SSF53659">
    <property type="entry name" value="Isocitrate/Isopropylmalate dehydrogenase-like"/>
    <property type="match status" value="1"/>
</dbReference>
<evidence type="ECO:0000313" key="6">
    <source>
        <dbReference type="Proteomes" id="UP000253517"/>
    </source>
</evidence>
<evidence type="ECO:0000256" key="3">
    <source>
        <dbReference type="ARBA" id="ARBA00023027"/>
    </source>
</evidence>
<keyword evidence="6" id="KW-1185">Reference proteome</keyword>